<protein>
    <submittedName>
        <fullName evidence="4">Thioredoxin_15 domain-containing protein</fullName>
    </submittedName>
</protein>
<gene>
    <name evidence="2" type="ORF">TCNE_LOCUS3940</name>
</gene>
<dbReference type="WBParaSite" id="TCNE_0000394001-mRNA-1">
    <property type="protein sequence ID" value="TCNE_0000394001-mRNA-1"/>
    <property type="gene ID" value="TCNE_0000394001"/>
</dbReference>
<proteinExistence type="predicted"/>
<dbReference type="InterPro" id="IPR009448">
    <property type="entry name" value="UDP-g_GGtrans"/>
</dbReference>
<reference evidence="2 3" key="2">
    <citation type="submission" date="2018-11" db="EMBL/GenBank/DDBJ databases">
        <authorList>
            <consortium name="Pathogen Informatics"/>
        </authorList>
    </citation>
    <scope>NUCLEOTIDE SEQUENCE [LARGE SCALE GENOMIC DNA]</scope>
</reference>
<reference evidence="4" key="1">
    <citation type="submission" date="2016-06" db="UniProtKB">
        <authorList>
            <consortium name="WormBaseParasite"/>
        </authorList>
    </citation>
    <scope>IDENTIFICATION</scope>
</reference>
<name>A0A183U620_TOXCA</name>
<dbReference type="EMBL" id="UYWY01005754">
    <property type="protein sequence ID" value="VDM29657.1"/>
    <property type="molecule type" value="Genomic_DNA"/>
</dbReference>
<evidence type="ECO:0000313" key="2">
    <source>
        <dbReference type="EMBL" id="VDM29657.1"/>
    </source>
</evidence>
<dbReference type="Pfam" id="PF18403">
    <property type="entry name" value="Thioredoxin_15"/>
    <property type="match status" value="1"/>
</dbReference>
<sequence>MLINAATRLLPPAQMRSFITKLVKEEIASQLIDQSLTLEDIAVNGMNVETFRKELKQLNADEIAADAKFAEKALGLQPGERAVVANGLVVGPLFDEETFEESDIQLLEKLMMSRNAKIPEIGFGSHLIPFFWQGHIIEFQFFF</sequence>
<dbReference type="PANTHER" id="PTHR11226:SF0">
    <property type="entry name" value="UDP-GLUCOSE:GLYCOPROTEIN GLUCOSYLTRANSFERASE"/>
    <property type="match status" value="1"/>
</dbReference>
<dbReference type="GO" id="GO:0003980">
    <property type="term" value="F:UDP-glucose:glycoprotein glucosyltransferase activity"/>
    <property type="evidence" value="ECO:0007669"/>
    <property type="project" value="InterPro"/>
</dbReference>
<keyword evidence="3" id="KW-1185">Reference proteome</keyword>
<evidence type="ECO:0000259" key="1">
    <source>
        <dbReference type="Pfam" id="PF18403"/>
    </source>
</evidence>
<evidence type="ECO:0000313" key="4">
    <source>
        <dbReference type="WBParaSite" id="TCNE_0000394001-mRNA-1"/>
    </source>
</evidence>
<dbReference type="GO" id="GO:0005783">
    <property type="term" value="C:endoplasmic reticulum"/>
    <property type="evidence" value="ECO:0007669"/>
    <property type="project" value="TreeGrafter"/>
</dbReference>
<organism evidence="3 4">
    <name type="scientific">Toxocara canis</name>
    <name type="common">Canine roundworm</name>
    <dbReference type="NCBI Taxonomy" id="6265"/>
    <lineage>
        <taxon>Eukaryota</taxon>
        <taxon>Metazoa</taxon>
        <taxon>Ecdysozoa</taxon>
        <taxon>Nematoda</taxon>
        <taxon>Chromadorea</taxon>
        <taxon>Rhabditida</taxon>
        <taxon>Spirurina</taxon>
        <taxon>Ascaridomorpha</taxon>
        <taxon>Ascaridoidea</taxon>
        <taxon>Toxocaridae</taxon>
        <taxon>Toxocara</taxon>
    </lineage>
</organism>
<dbReference type="GO" id="GO:0036503">
    <property type="term" value="P:ERAD pathway"/>
    <property type="evidence" value="ECO:0007669"/>
    <property type="project" value="TreeGrafter"/>
</dbReference>
<dbReference type="GO" id="GO:0051082">
    <property type="term" value="F:unfolded protein binding"/>
    <property type="evidence" value="ECO:0007669"/>
    <property type="project" value="TreeGrafter"/>
</dbReference>
<dbReference type="Proteomes" id="UP000050794">
    <property type="component" value="Unassembled WGS sequence"/>
</dbReference>
<evidence type="ECO:0000313" key="3">
    <source>
        <dbReference type="Proteomes" id="UP000050794"/>
    </source>
</evidence>
<dbReference type="GO" id="GO:0018279">
    <property type="term" value="P:protein N-linked glycosylation via asparagine"/>
    <property type="evidence" value="ECO:0007669"/>
    <property type="project" value="TreeGrafter"/>
</dbReference>
<dbReference type="PANTHER" id="PTHR11226">
    <property type="entry name" value="UDP-GLUCOSE GLYCOPROTEIN:GLUCOSYLTRANSFERASE"/>
    <property type="match status" value="1"/>
</dbReference>
<feature type="domain" description="UDP-glucose:glycoprotein glucosyltransferase thioredoxin-like" evidence="1">
    <location>
        <begin position="2"/>
        <end position="116"/>
    </location>
</feature>
<dbReference type="InterPro" id="IPR040525">
    <property type="entry name" value="UGGT_TRXL_4"/>
</dbReference>
<dbReference type="AlphaFoldDB" id="A0A183U620"/>
<accession>A0A183U620</accession>